<name>A0A370QJM0_9FLAO</name>
<accession>A0A370QJM0</accession>
<keyword evidence="2" id="KW-0812">Transmembrane</keyword>
<dbReference type="EMBL" id="QRAO01000001">
    <property type="protein sequence ID" value="RDK88544.1"/>
    <property type="molecule type" value="Genomic_DNA"/>
</dbReference>
<keyword evidence="2" id="KW-1133">Transmembrane helix</keyword>
<evidence type="ECO:0000256" key="2">
    <source>
        <dbReference type="SAM" id="Phobius"/>
    </source>
</evidence>
<feature type="region of interest" description="Disordered" evidence="1">
    <location>
        <begin position="126"/>
        <end position="146"/>
    </location>
</feature>
<evidence type="ECO:0000313" key="4">
    <source>
        <dbReference type="Proteomes" id="UP000255317"/>
    </source>
</evidence>
<organism evidence="3 4">
    <name type="scientific">Marinirhabdus gelatinilytica</name>
    <dbReference type="NCBI Taxonomy" id="1703343"/>
    <lineage>
        <taxon>Bacteria</taxon>
        <taxon>Pseudomonadati</taxon>
        <taxon>Bacteroidota</taxon>
        <taxon>Flavobacteriia</taxon>
        <taxon>Flavobacteriales</taxon>
        <taxon>Flavobacteriaceae</taxon>
    </lineage>
</organism>
<evidence type="ECO:0008006" key="5">
    <source>
        <dbReference type="Google" id="ProtNLM"/>
    </source>
</evidence>
<feature type="transmembrane region" description="Helical" evidence="2">
    <location>
        <begin position="101"/>
        <end position="119"/>
    </location>
</feature>
<dbReference type="Proteomes" id="UP000255317">
    <property type="component" value="Unassembled WGS sequence"/>
</dbReference>
<feature type="compositionally biased region" description="Polar residues" evidence="1">
    <location>
        <begin position="126"/>
        <end position="140"/>
    </location>
</feature>
<reference evidence="3 4" key="1">
    <citation type="submission" date="2018-07" db="EMBL/GenBank/DDBJ databases">
        <title>Genomic Encyclopedia of Type Strains, Phase IV (KMG-IV): sequencing the most valuable type-strain genomes for metagenomic binning, comparative biology and taxonomic classification.</title>
        <authorList>
            <person name="Goeker M."/>
        </authorList>
    </citation>
    <scope>NUCLEOTIDE SEQUENCE [LARGE SCALE GENOMIC DNA]</scope>
    <source>
        <strain evidence="3 4">DSM 101478</strain>
    </source>
</reference>
<evidence type="ECO:0000256" key="1">
    <source>
        <dbReference type="SAM" id="MobiDB-lite"/>
    </source>
</evidence>
<keyword evidence="4" id="KW-1185">Reference proteome</keyword>
<feature type="transmembrane region" description="Helical" evidence="2">
    <location>
        <begin position="39"/>
        <end position="56"/>
    </location>
</feature>
<comment type="caution">
    <text evidence="3">The sequence shown here is derived from an EMBL/GenBank/DDBJ whole genome shotgun (WGS) entry which is preliminary data.</text>
</comment>
<sequence>MFQATKFLTILLLILAVTLGLHIGVLYLMDLPLFSDKIVLSYGVNFLLAAFIYIIIQQILKNNGTYAGFVFMAGSALKFVIFFTVFYPSYNQDDVMQKTEFTAFFIPYAVCLILEVTYLSKQLNNQPYSPKNSQDPATSNSEEKKS</sequence>
<proteinExistence type="predicted"/>
<evidence type="ECO:0000313" key="3">
    <source>
        <dbReference type="EMBL" id="RDK88544.1"/>
    </source>
</evidence>
<protein>
    <recommendedName>
        <fullName evidence="5">ATP synthase protein I</fullName>
    </recommendedName>
</protein>
<feature type="transmembrane region" description="Helical" evidence="2">
    <location>
        <begin position="7"/>
        <end position="27"/>
    </location>
</feature>
<feature type="transmembrane region" description="Helical" evidence="2">
    <location>
        <begin position="68"/>
        <end position="89"/>
    </location>
</feature>
<keyword evidence="2" id="KW-0472">Membrane</keyword>
<gene>
    <name evidence="3" type="ORF">C8D94_101418</name>
</gene>
<dbReference type="AlphaFoldDB" id="A0A370QJM0"/>